<evidence type="ECO:0000256" key="2">
    <source>
        <dbReference type="SAM" id="SignalP"/>
    </source>
</evidence>
<evidence type="ECO:0000313" key="4">
    <source>
        <dbReference type="Proteomes" id="UP000179243"/>
    </source>
</evidence>
<name>A0A1F7F328_UNCRA</name>
<feature type="signal peptide" evidence="2">
    <location>
        <begin position="1"/>
        <end position="19"/>
    </location>
</feature>
<evidence type="ECO:0000256" key="1">
    <source>
        <dbReference type="SAM" id="MobiDB-lite"/>
    </source>
</evidence>
<feature type="compositionally biased region" description="Basic and acidic residues" evidence="1">
    <location>
        <begin position="130"/>
        <end position="160"/>
    </location>
</feature>
<feature type="chain" id="PRO_5009528359" evidence="2">
    <location>
        <begin position="20"/>
        <end position="160"/>
    </location>
</feature>
<keyword evidence="2" id="KW-0732">Signal</keyword>
<reference evidence="3 4" key="1">
    <citation type="journal article" date="2016" name="Nat. Commun.">
        <title>Thousands of microbial genomes shed light on interconnected biogeochemical processes in an aquifer system.</title>
        <authorList>
            <person name="Anantharaman K."/>
            <person name="Brown C.T."/>
            <person name="Hug L.A."/>
            <person name="Sharon I."/>
            <person name="Castelle C.J."/>
            <person name="Probst A.J."/>
            <person name="Thomas B.C."/>
            <person name="Singh A."/>
            <person name="Wilkins M.J."/>
            <person name="Karaoz U."/>
            <person name="Brodie E.L."/>
            <person name="Williams K.H."/>
            <person name="Hubbard S.S."/>
            <person name="Banfield J.F."/>
        </authorList>
    </citation>
    <scope>NUCLEOTIDE SEQUENCE [LARGE SCALE GENOMIC DNA]</scope>
</reference>
<sequence>MFIKIMVLSIGIAAFTVWAQDEDLAGLDSADKEIKSSKVLEKFGISEDSLAVLRQTYKTGNGGVYKALVLSQKSGLTVEQIMQMRNEKKMGWGAIAKELDLKPGEAYKAGPASEEMQKKQMRQEQVQGQKIEKQQEKADKKAEKQMEKQERKQAREKGEK</sequence>
<gene>
    <name evidence="3" type="ORF">A2519_12770</name>
</gene>
<comment type="caution">
    <text evidence="3">The sequence shown here is derived from an EMBL/GenBank/DDBJ whole genome shotgun (WGS) entry which is preliminary data.</text>
</comment>
<dbReference type="AlphaFoldDB" id="A0A1F7F328"/>
<organism evidence="3 4">
    <name type="scientific">Candidatus Raymondbacteria bacterium RIFOXYD12_FULL_49_13</name>
    <dbReference type="NCBI Taxonomy" id="1817890"/>
    <lineage>
        <taxon>Bacteria</taxon>
        <taxon>Raymondiibacteriota</taxon>
    </lineage>
</organism>
<evidence type="ECO:0000313" key="3">
    <source>
        <dbReference type="EMBL" id="OGK00916.1"/>
    </source>
</evidence>
<protein>
    <submittedName>
        <fullName evidence="3">Uncharacterized protein</fullName>
    </submittedName>
</protein>
<proteinExistence type="predicted"/>
<accession>A0A1F7F328</accession>
<dbReference type="Proteomes" id="UP000179243">
    <property type="component" value="Unassembled WGS sequence"/>
</dbReference>
<dbReference type="EMBL" id="MFYX01000138">
    <property type="protein sequence ID" value="OGK00916.1"/>
    <property type="molecule type" value="Genomic_DNA"/>
</dbReference>
<feature type="region of interest" description="Disordered" evidence="1">
    <location>
        <begin position="103"/>
        <end position="160"/>
    </location>
</feature>